<dbReference type="EMBL" id="JAUSSW010000007">
    <property type="protein sequence ID" value="MDQ0103060.1"/>
    <property type="molecule type" value="Genomic_DNA"/>
</dbReference>
<comment type="caution">
    <text evidence="2">The sequence shown here is derived from an EMBL/GenBank/DDBJ whole genome shotgun (WGS) entry which is preliminary data.</text>
</comment>
<proteinExistence type="predicted"/>
<gene>
    <name evidence="2" type="ORF">J2T10_002717</name>
</gene>
<dbReference type="RefSeq" id="WP_306878636.1">
    <property type="nucleotide sequence ID" value="NZ_JAUSSW010000007.1"/>
</dbReference>
<evidence type="ECO:0000256" key="1">
    <source>
        <dbReference type="SAM" id="MobiDB-lite"/>
    </source>
</evidence>
<evidence type="ECO:0000313" key="3">
    <source>
        <dbReference type="Proteomes" id="UP001244563"/>
    </source>
</evidence>
<evidence type="ECO:0000313" key="2">
    <source>
        <dbReference type="EMBL" id="MDQ0103060.1"/>
    </source>
</evidence>
<protein>
    <submittedName>
        <fullName evidence="2">Uncharacterized protein</fullName>
    </submittedName>
</protein>
<organism evidence="2 3">
    <name type="scientific">Paenarthrobacter nicotinovorans</name>
    <name type="common">Arthrobacter nicotinovorans</name>
    <dbReference type="NCBI Taxonomy" id="29320"/>
    <lineage>
        <taxon>Bacteria</taxon>
        <taxon>Bacillati</taxon>
        <taxon>Actinomycetota</taxon>
        <taxon>Actinomycetes</taxon>
        <taxon>Micrococcales</taxon>
        <taxon>Micrococcaceae</taxon>
        <taxon>Paenarthrobacter</taxon>
    </lineage>
</organism>
<keyword evidence="3" id="KW-1185">Reference proteome</keyword>
<feature type="region of interest" description="Disordered" evidence="1">
    <location>
        <begin position="215"/>
        <end position="249"/>
    </location>
</feature>
<reference evidence="2 3" key="1">
    <citation type="submission" date="2023-07" db="EMBL/GenBank/DDBJ databases">
        <title>Sorghum-associated microbial communities from plants grown in Nebraska, USA.</title>
        <authorList>
            <person name="Schachtman D."/>
        </authorList>
    </citation>
    <scope>NUCLEOTIDE SEQUENCE [LARGE SCALE GENOMIC DNA]</scope>
    <source>
        <strain evidence="2 3">CC523</strain>
    </source>
</reference>
<name>A0ABT9TN23_PAENI</name>
<feature type="compositionally biased region" description="Low complexity" evidence="1">
    <location>
        <begin position="217"/>
        <end position="228"/>
    </location>
</feature>
<accession>A0ABT9TN23</accession>
<dbReference type="Proteomes" id="UP001244563">
    <property type="component" value="Unassembled WGS sequence"/>
</dbReference>
<sequence>MYRAIEEHGIQVVGEDHDWGLVATPGPVVDLANAGFEDLRGQLAQMYHYRSPAAATAPLEVHAQWSASQPVDCGAEAVLCLTRVFDDAPVWDYPKIVEYLHGVPSALLSRQPIEPAPAVLQEALEPLLDSIFAREACMSTKRLESATRASAYQKVWFAGLQDSVGGGAPLALVNADTPPEILRSMDIPYVVNQWWASVVSAKRLADRSLDALRRRVSPTTPGSTTPYPSARPSCPPKMRPGVACPSPIW</sequence>